<comment type="caution">
    <text evidence="2">The sequence shown here is derived from an EMBL/GenBank/DDBJ whole genome shotgun (WGS) entry which is preliminary data.</text>
</comment>
<feature type="compositionally biased region" description="Basic and acidic residues" evidence="1">
    <location>
        <begin position="44"/>
        <end position="58"/>
    </location>
</feature>
<accession>M0ABJ0</accession>
<dbReference type="AlphaFoldDB" id="M0ABJ0"/>
<dbReference type="Pfam" id="PF25858">
    <property type="entry name" value="DUF7958"/>
    <property type="match status" value="2"/>
</dbReference>
<evidence type="ECO:0000313" key="3">
    <source>
        <dbReference type="Proteomes" id="UP000011693"/>
    </source>
</evidence>
<proteinExistence type="predicted"/>
<dbReference type="Proteomes" id="UP000011693">
    <property type="component" value="Unassembled WGS sequence"/>
</dbReference>
<name>M0ABJ0_9EURY</name>
<dbReference type="RefSeq" id="WP_006168698.1">
    <property type="nucleotide sequence ID" value="NZ_AOIN01000086.1"/>
</dbReference>
<dbReference type="OrthoDB" id="242611at2157"/>
<reference evidence="2 3" key="1">
    <citation type="journal article" date="2014" name="PLoS Genet.">
        <title>Phylogenetically driven sequencing of extremely halophilic archaea reveals strategies for static and dynamic osmo-response.</title>
        <authorList>
            <person name="Becker E.A."/>
            <person name="Seitzer P.M."/>
            <person name="Tritt A."/>
            <person name="Larsen D."/>
            <person name="Krusor M."/>
            <person name="Yao A.I."/>
            <person name="Wu D."/>
            <person name="Madern D."/>
            <person name="Eisen J.A."/>
            <person name="Darling A.E."/>
            <person name="Facciotti M.T."/>
        </authorList>
    </citation>
    <scope>NUCLEOTIDE SEQUENCE [LARGE SCALE GENOMIC DNA]</scope>
    <source>
        <strain evidence="2 3">JCM 10990</strain>
    </source>
</reference>
<feature type="region of interest" description="Disordered" evidence="1">
    <location>
        <begin position="36"/>
        <end position="58"/>
    </location>
</feature>
<protein>
    <submittedName>
        <fullName evidence="2">Uncharacterized protein</fullName>
    </submittedName>
</protein>
<dbReference type="InterPro" id="IPR058264">
    <property type="entry name" value="DUF7958"/>
</dbReference>
<dbReference type="PATRIC" id="fig|1227492.4.peg.3191"/>
<evidence type="ECO:0000313" key="2">
    <source>
        <dbReference type="EMBL" id="ELY96105.1"/>
    </source>
</evidence>
<keyword evidence="3" id="KW-1185">Reference proteome</keyword>
<evidence type="ECO:0000256" key="1">
    <source>
        <dbReference type="SAM" id="MobiDB-lite"/>
    </source>
</evidence>
<organism evidence="2 3">
    <name type="scientific">Natrialba chahannaoensis JCM 10990</name>
    <dbReference type="NCBI Taxonomy" id="1227492"/>
    <lineage>
        <taxon>Archaea</taxon>
        <taxon>Methanobacteriati</taxon>
        <taxon>Methanobacteriota</taxon>
        <taxon>Stenosarchaea group</taxon>
        <taxon>Halobacteria</taxon>
        <taxon>Halobacteriales</taxon>
        <taxon>Natrialbaceae</taxon>
        <taxon>Natrialba</taxon>
    </lineage>
</organism>
<gene>
    <name evidence="2" type="ORF">C482_16053</name>
</gene>
<dbReference type="EMBL" id="AOIN01000086">
    <property type="protein sequence ID" value="ELY96105.1"/>
    <property type="molecule type" value="Genomic_DNA"/>
</dbReference>
<sequence length="305" mass="34793">MKAVITGETDELIGINLRDNGGAEHIIDIRKSDGQITAHNQDGYPDKAAERTHSEGEHVGHARKYAQYYIAQETDYDTIPWDLNADRFADVRQALQALSTDDIDHFFGDLLEQSLSHYRDDPDVDVGETTRPHELPAEMIGSDNAVRYKQEIYLDDTGAIESVSGIGIEYYVARGDRTTTWHGDSPDRDPDASLDVVPAPLIDPVSFRDYLDYNLRCQIRDCYLMRGMEPPEQYRVLGHGQYRFTGKYENFDLYPPYHDFQADIPGYSHEFRPDLPITWAELRGMTDPTQSGSLYDQIKSTLFSR</sequence>